<comment type="caution">
    <text evidence="1">The sequence shown here is derived from an EMBL/GenBank/DDBJ whole genome shotgun (WGS) entry which is preliminary data.</text>
</comment>
<proteinExistence type="predicted"/>
<evidence type="ECO:0000313" key="2">
    <source>
        <dbReference type="Proteomes" id="UP000256373"/>
    </source>
</evidence>
<evidence type="ECO:0000313" key="1">
    <source>
        <dbReference type="EMBL" id="REA55276.1"/>
    </source>
</evidence>
<dbReference type="EMBL" id="QNUL01000048">
    <property type="protein sequence ID" value="REA55276.1"/>
    <property type="molecule type" value="Genomic_DNA"/>
</dbReference>
<protein>
    <submittedName>
        <fullName evidence="1">Uncharacterized protein</fullName>
    </submittedName>
</protein>
<sequence>MSGYLETGLECGRARLAYFLTAAYSPSITKQSYLIFSQKRNIFYTRQAWVKMKDESVKAPLGSDFIQTYPYSISLGMRLNL</sequence>
<dbReference type="AlphaFoldDB" id="A0A3D8Y2C1"/>
<dbReference type="RefSeq" id="WP_115834348.1">
    <property type="nucleotide sequence ID" value="NZ_QNUL01000048.1"/>
</dbReference>
<dbReference type="Proteomes" id="UP000256373">
    <property type="component" value="Unassembled WGS sequence"/>
</dbReference>
<name>A0A3D8Y2C1_9BACT</name>
<reference evidence="1 2" key="1">
    <citation type="submission" date="2018-07" db="EMBL/GenBank/DDBJ databases">
        <title>Dyadobacter roseus sp. nov., isolated from rose rhizosphere soil.</title>
        <authorList>
            <person name="Chen L."/>
        </authorList>
    </citation>
    <scope>NUCLEOTIDE SEQUENCE [LARGE SCALE GENOMIC DNA]</scope>
    <source>
        <strain evidence="1 2">RS19</strain>
    </source>
</reference>
<gene>
    <name evidence="1" type="ORF">DSL64_28355</name>
</gene>
<accession>A0A3D8Y2C1</accession>
<organism evidence="1 2">
    <name type="scientific">Dyadobacter luteus</name>
    <dbReference type="NCBI Taxonomy" id="2259619"/>
    <lineage>
        <taxon>Bacteria</taxon>
        <taxon>Pseudomonadati</taxon>
        <taxon>Bacteroidota</taxon>
        <taxon>Cytophagia</taxon>
        <taxon>Cytophagales</taxon>
        <taxon>Spirosomataceae</taxon>
        <taxon>Dyadobacter</taxon>
    </lineage>
</organism>
<keyword evidence="2" id="KW-1185">Reference proteome</keyword>